<evidence type="ECO:0000259" key="4">
    <source>
        <dbReference type="PROSITE" id="PS50110"/>
    </source>
</evidence>
<keyword evidence="3" id="KW-0597">Phosphoprotein</keyword>
<dbReference type="GO" id="GO:0003677">
    <property type="term" value="F:DNA binding"/>
    <property type="evidence" value="ECO:0007669"/>
    <property type="project" value="UniProtKB-KW"/>
</dbReference>
<feature type="domain" description="HTH LytTR-type" evidence="5">
    <location>
        <begin position="145"/>
        <end position="251"/>
    </location>
</feature>
<dbReference type="RefSeq" id="WP_053985946.1">
    <property type="nucleotide sequence ID" value="NZ_JAQIFT010000058.1"/>
</dbReference>
<dbReference type="InterPro" id="IPR007492">
    <property type="entry name" value="LytTR_DNA-bd_dom"/>
</dbReference>
<evidence type="ECO:0000256" key="1">
    <source>
        <dbReference type="ARBA" id="ARBA00018672"/>
    </source>
</evidence>
<gene>
    <name evidence="6" type="ORF">PBV87_15805</name>
</gene>
<evidence type="ECO:0000256" key="3">
    <source>
        <dbReference type="PROSITE-ProRule" id="PRU00169"/>
    </source>
</evidence>
<dbReference type="SMART" id="SM00448">
    <property type="entry name" value="REC"/>
    <property type="match status" value="1"/>
</dbReference>
<dbReference type="InterPro" id="IPR011006">
    <property type="entry name" value="CheY-like_superfamily"/>
</dbReference>
<dbReference type="InterPro" id="IPR046947">
    <property type="entry name" value="LytR-like"/>
</dbReference>
<dbReference type="Gene3D" id="2.40.50.1020">
    <property type="entry name" value="LytTr DNA-binding domain"/>
    <property type="match status" value="1"/>
</dbReference>
<feature type="domain" description="Response regulatory" evidence="4">
    <location>
        <begin position="2"/>
        <end position="116"/>
    </location>
</feature>
<evidence type="ECO:0000256" key="2">
    <source>
        <dbReference type="ARBA" id="ARBA00024867"/>
    </source>
</evidence>
<protein>
    <recommendedName>
        <fullName evidence="1">Stage 0 sporulation protein A homolog</fullName>
    </recommendedName>
</protein>
<dbReference type="Pfam" id="PF04397">
    <property type="entry name" value="LytTR"/>
    <property type="match status" value="1"/>
</dbReference>
<comment type="function">
    <text evidence="2">May play the central regulatory role in sporulation. It may be an element of the effector pathway responsible for the activation of sporulation genes in response to nutritional stress. Spo0A may act in concert with spo0H (a sigma factor) to control the expression of some genes that are critical to the sporulation process.</text>
</comment>
<evidence type="ECO:0000259" key="5">
    <source>
        <dbReference type="PROSITE" id="PS50930"/>
    </source>
</evidence>
<dbReference type="InterPro" id="IPR001789">
    <property type="entry name" value="Sig_transdc_resp-reg_receiver"/>
</dbReference>
<keyword evidence="6" id="KW-0238">DNA-binding</keyword>
<dbReference type="AlphaFoldDB" id="A0AA42DQA4"/>
<dbReference type="Pfam" id="PF00072">
    <property type="entry name" value="Response_reg"/>
    <property type="match status" value="1"/>
</dbReference>
<evidence type="ECO:0000313" key="7">
    <source>
        <dbReference type="Proteomes" id="UP001169242"/>
    </source>
</evidence>
<accession>A0AA42DQA4</accession>
<name>A0AA42DQA4_9FIRM</name>
<comment type="caution">
    <text evidence="6">The sequence shown here is derived from an EMBL/GenBank/DDBJ whole genome shotgun (WGS) entry which is preliminary data.</text>
</comment>
<dbReference type="PROSITE" id="PS50110">
    <property type="entry name" value="RESPONSE_REGULATORY"/>
    <property type="match status" value="1"/>
</dbReference>
<keyword evidence="7" id="KW-1185">Reference proteome</keyword>
<dbReference type="Proteomes" id="UP001169242">
    <property type="component" value="Unassembled WGS sequence"/>
</dbReference>
<evidence type="ECO:0000313" key="6">
    <source>
        <dbReference type="EMBL" id="MDA3732941.1"/>
    </source>
</evidence>
<dbReference type="SUPFAM" id="SSF52172">
    <property type="entry name" value="CheY-like"/>
    <property type="match status" value="1"/>
</dbReference>
<dbReference type="SMART" id="SM00850">
    <property type="entry name" value="LytTR"/>
    <property type="match status" value="1"/>
</dbReference>
<sequence length="251" mass="29274">MKIAIVDDERPSRSELRYLIEKYLPYVEIEEANSGQGLMKKVLEIPFDVIFLDINLGDVQGIELAALVKGVLPEVSIVFATAYDEFAVKAFEMEAIDYIMKPFDERRIELTMKKIMRQHKRKQVLRDQSIEALQVKEQAREIGKLAIGTDKKLNLVDIKEIAFIEVDERACKIHTFKGTLQSGQPLKYFEEKLGKEHFLRIHKSYMINLKYVTEIEPSFNNMYVVKLRGFEREALPVSRNHIKKLKEYFLS</sequence>
<dbReference type="Gene3D" id="3.40.50.2300">
    <property type="match status" value="1"/>
</dbReference>
<reference evidence="6" key="1">
    <citation type="journal article" date="2023" name="Int. J. Syst. Evol. Microbiol.">
        <title>&lt;i&gt;Holtiella tumoricola&lt;/i&gt; gen. nov. sp. nov., isolated from a human clinical sample.</title>
        <authorList>
            <person name="Allen-Vercoe E."/>
            <person name="Daigneault M.C."/>
            <person name="Vancuren S.J."/>
            <person name="Cochrane K."/>
            <person name="O'Neal L.L."/>
            <person name="Sankaranarayanan K."/>
            <person name="Lawson P.A."/>
        </authorList>
    </citation>
    <scope>NUCLEOTIDE SEQUENCE</scope>
    <source>
        <strain evidence="6">CC70A</strain>
    </source>
</reference>
<proteinExistence type="predicted"/>
<dbReference type="PANTHER" id="PTHR37299">
    <property type="entry name" value="TRANSCRIPTIONAL REGULATOR-RELATED"/>
    <property type="match status" value="1"/>
</dbReference>
<organism evidence="6 7">
    <name type="scientific">Holtiella tumoricola</name>
    <dbReference type="NCBI Taxonomy" id="3018743"/>
    <lineage>
        <taxon>Bacteria</taxon>
        <taxon>Bacillati</taxon>
        <taxon>Bacillota</taxon>
        <taxon>Clostridia</taxon>
        <taxon>Lachnospirales</taxon>
        <taxon>Cellulosilyticaceae</taxon>
        <taxon>Holtiella</taxon>
    </lineage>
</organism>
<feature type="modified residue" description="4-aspartylphosphate" evidence="3">
    <location>
        <position position="53"/>
    </location>
</feature>
<dbReference type="PANTHER" id="PTHR37299:SF1">
    <property type="entry name" value="STAGE 0 SPORULATION PROTEIN A HOMOLOG"/>
    <property type="match status" value="1"/>
</dbReference>
<dbReference type="EMBL" id="JAQIFT010000058">
    <property type="protein sequence ID" value="MDA3732941.1"/>
    <property type="molecule type" value="Genomic_DNA"/>
</dbReference>
<dbReference type="PROSITE" id="PS50930">
    <property type="entry name" value="HTH_LYTTR"/>
    <property type="match status" value="1"/>
</dbReference>
<dbReference type="GO" id="GO:0000156">
    <property type="term" value="F:phosphorelay response regulator activity"/>
    <property type="evidence" value="ECO:0007669"/>
    <property type="project" value="InterPro"/>
</dbReference>